<proteinExistence type="inferred from homology"/>
<keyword evidence="12" id="KW-1185">Reference proteome</keyword>
<accession>A0A1H2Y596</accession>
<dbReference type="InterPro" id="IPR045378">
    <property type="entry name" value="LNT_N"/>
</dbReference>
<dbReference type="InterPro" id="IPR036526">
    <property type="entry name" value="C-N_Hydrolase_sf"/>
</dbReference>
<evidence type="ECO:0000256" key="2">
    <source>
        <dbReference type="ARBA" id="ARBA00010065"/>
    </source>
</evidence>
<dbReference type="GeneID" id="85018230"/>
<evidence type="ECO:0000256" key="7">
    <source>
        <dbReference type="ARBA" id="ARBA00023136"/>
    </source>
</evidence>
<dbReference type="OrthoDB" id="9804277at2"/>
<keyword evidence="7 9" id="KW-0472">Membrane</keyword>
<dbReference type="CDD" id="cd07571">
    <property type="entry name" value="ALP_N-acyl_transferase"/>
    <property type="match status" value="1"/>
</dbReference>
<dbReference type="RefSeq" id="WP_016419238.1">
    <property type="nucleotide sequence ID" value="NZ_FNND01000006.1"/>
</dbReference>
<dbReference type="HAMAP" id="MF_01148">
    <property type="entry name" value="Lnt"/>
    <property type="match status" value="1"/>
</dbReference>
<comment type="pathway">
    <text evidence="9">Protein modification; lipoprotein biosynthesis (N-acyl transfer).</text>
</comment>
<dbReference type="GO" id="GO:0005886">
    <property type="term" value="C:plasma membrane"/>
    <property type="evidence" value="ECO:0007669"/>
    <property type="project" value="UniProtKB-SubCell"/>
</dbReference>
<dbReference type="Gene3D" id="3.60.110.10">
    <property type="entry name" value="Carbon-nitrogen hydrolase"/>
    <property type="match status" value="1"/>
</dbReference>
<keyword evidence="3 9" id="KW-1003">Cell membrane</keyword>
<keyword evidence="11" id="KW-0449">Lipoprotein</keyword>
<feature type="transmembrane region" description="Helical" evidence="9">
    <location>
        <begin position="155"/>
        <end position="177"/>
    </location>
</feature>
<sequence length="529" mass="59981">MKHLLLALLSGILLAIAWPTYGISLFIFVAWVPLLLVEYQLRSRGKACKGKVFLLSYLSFLLWNTLTTWWIWNSTVVGALFALLVNSLLMSLVFLVYHLVAKRNTAKVSSIFLITIWIAFEKFHHHWDFSWPWLSLGNVFSENITWIQWYEYTGIFGGSLWVLLVNILLFHTLRLFLETKDKRLFYKRIAKISLLVLLPIALSWGIYISYKEKGTPIEVVALQPNIDPYEEKYSLSNEETIALLLTLAKEGVTENTHFVLTPETVISQGVYRLEDISQSKELPPLHTFLEAHPQLNWIMGAAIYEVVTDKSKIAPQTNYNPVQNYWFNDYNSAFLLNSFGIMGFHHKSKLVVGVENMPLQSLLKPILGDIMIDLGGTVAVKTTQKTPSVLSSLAEQKVAPVICYESIYGEYVGKYVKQGAQFLGVLTNDAWWGDTQGYKQLLSYTRLRAIETRKSIARSANTGISAFISQRGEIISSLGYGKKGALRGTVLANNELTTYVRYGDYIARLSIFVSVGILLISFLKKRSEV</sequence>
<dbReference type="PANTHER" id="PTHR38686:SF1">
    <property type="entry name" value="APOLIPOPROTEIN N-ACYLTRANSFERASE"/>
    <property type="match status" value="1"/>
</dbReference>
<keyword evidence="8 9" id="KW-0012">Acyltransferase</keyword>
<comment type="similarity">
    <text evidence="2 9">Belongs to the CN hydrolase family. Apolipoprotein N-acyltransferase subfamily.</text>
</comment>
<feature type="transmembrane region" description="Helical" evidence="9">
    <location>
        <begin position="189"/>
        <end position="210"/>
    </location>
</feature>
<feature type="transmembrane region" description="Helical" evidence="9">
    <location>
        <begin position="104"/>
        <end position="120"/>
    </location>
</feature>
<keyword evidence="5 9" id="KW-0812">Transmembrane</keyword>
<comment type="caution">
    <text evidence="11">The sequence shown here is derived from an EMBL/GenBank/DDBJ whole genome shotgun (WGS) entry which is preliminary data.</text>
</comment>
<dbReference type="GO" id="GO:0042158">
    <property type="term" value="P:lipoprotein biosynthetic process"/>
    <property type="evidence" value="ECO:0007669"/>
    <property type="project" value="UniProtKB-UniRule"/>
</dbReference>
<evidence type="ECO:0000256" key="1">
    <source>
        <dbReference type="ARBA" id="ARBA00004651"/>
    </source>
</evidence>
<comment type="function">
    <text evidence="9">Catalyzes the phospholipid dependent N-acylation of the N-terminal cysteine of apolipoprotein, the last step in lipoprotein maturation.</text>
</comment>
<comment type="subcellular location">
    <subcellularLocation>
        <location evidence="1 9">Cell membrane</location>
        <topology evidence="1 9">Multi-pass membrane protein</topology>
    </subcellularLocation>
</comment>
<dbReference type="InterPro" id="IPR003010">
    <property type="entry name" value="C-N_Hydrolase"/>
</dbReference>
<protein>
    <recommendedName>
        <fullName evidence="9">Apolipoprotein N-acyltransferase</fullName>
        <shortName evidence="9">ALP N-acyltransferase</shortName>
        <ecNumber evidence="9">2.3.1.269</ecNumber>
    </recommendedName>
</protein>
<reference evidence="11 12" key="1">
    <citation type="submission" date="2016-10" db="EMBL/GenBank/DDBJ databases">
        <authorList>
            <person name="Varghese N."/>
            <person name="Submissions S."/>
        </authorList>
    </citation>
    <scope>NUCLEOTIDE SEQUENCE [LARGE SCALE GENOMIC DNA]</scope>
    <source>
        <strain evidence="11 12">DSM 11449</strain>
    </source>
</reference>
<gene>
    <name evidence="9" type="primary">lnt</name>
    <name evidence="11" type="ORF">SAMN05444420_106100</name>
</gene>
<dbReference type="PROSITE" id="PS50263">
    <property type="entry name" value="CN_HYDROLASE"/>
    <property type="match status" value="1"/>
</dbReference>
<evidence type="ECO:0000256" key="4">
    <source>
        <dbReference type="ARBA" id="ARBA00022679"/>
    </source>
</evidence>
<keyword evidence="6 9" id="KW-1133">Transmembrane helix</keyword>
<evidence type="ECO:0000256" key="6">
    <source>
        <dbReference type="ARBA" id="ARBA00022989"/>
    </source>
</evidence>
<feature type="domain" description="CN hydrolase" evidence="10">
    <location>
        <begin position="222"/>
        <end position="492"/>
    </location>
</feature>
<evidence type="ECO:0000256" key="8">
    <source>
        <dbReference type="ARBA" id="ARBA00023315"/>
    </source>
</evidence>
<dbReference type="EMBL" id="FNND01000006">
    <property type="protein sequence ID" value="SDW99759.1"/>
    <property type="molecule type" value="Genomic_DNA"/>
</dbReference>
<dbReference type="UniPathway" id="UPA00666"/>
<dbReference type="GO" id="GO:0016410">
    <property type="term" value="F:N-acyltransferase activity"/>
    <property type="evidence" value="ECO:0007669"/>
    <property type="project" value="UniProtKB-UniRule"/>
</dbReference>
<evidence type="ECO:0000259" key="10">
    <source>
        <dbReference type="PROSITE" id="PS50263"/>
    </source>
</evidence>
<dbReference type="InterPro" id="IPR004563">
    <property type="entry name" value="Apolipo_AcylTrfase"/>
</dbReference>
<evidence type="ECO:0000313" key="11">
    <source>
        <dbReference type="EMBL" id="SDW99759.1"/>
    </source>
</evidence>
<dbReference type="EC" id="2.3.1.269" evidence="9"/>
<dbReference type="AlphaFoldDB" id="A0A1H2Y596"/>
<dbReference type="Pfam" id="PF20154">
    <property type="entry name" value="LNT_N"/>
    <property type="match status" value="1"/>
</dbReference>
<name>A0A1H2Y596_9FLAO</name>
<dbReference type="Proteomes" id="UP000182771">
    <property type="component" value="Unassembled WGS sequence"/>
</dbReference>
<comment type="catalytic activity">
    <reaction evidence="9">
        <text>N-terminal S-1,2-diacyl-sn-glyceryl-L-cysteinyl-[lipoprotein] + a glycerophospholipid = N-acyl-S-1,2-diacyl-sn-glyceryl-L-cysteinyl-[lipoprotein] + a 2-acyl-sn-glycero-3-phospholipid + H(+)</text>
        <dbReference type="Rhea" id="RHEA:48228"/>
        <dbReference type="Rhea" id="RHEA-COMP:14681"/>
        <dbReference type="Rhea" id="RHEA-COMP:14684"/>
        <dbReference type="ChEBI" id="CHEBI:15378"/>
        <dbReference type="ChEBI" id="CHEBI:136912"/>
        <dbReference type="ChEBI" id="CHEBI:140656"/>
        <dbReference type="ChEBI" id="CHEBI:140657"/>
        <dbReference type="ChEBI" id="CHEBI:140660"/>
        <dbReference type="EC" id="2.3.1.269"/>
    </reaction>
</comment>
<evidence type="ECO:0000256" key="9">
    <source>
        <dbReference type="HAMAP-Rule" id="MF_01148"/>
    </source>
</evidence>
<evidence type="ECO:0000256" key="5">
    <source>
        <dbReference type="ARBA" id="ARBA00022692"/>
    </source>
</evidence>
<dbReference type="Pfam" id="PF00795">
    <property type="entry name" value="CN_hydrolase"/>
    <property type="match status" value="1"/>
</dbReference>
<organism evidence="11 12">
    <name type="scientific">Capnocytophaga granulosa</name>
    <dbReference type="NCBI Taxonomy" id="45242"/>
    <lineage>
        <taxon>Bacteria</taxon>
        <taxon>Pseudomonadati</taxon>
        <taxon>Bacteroidota</taxon>
        <taxon>Flavobacteriia</taxon>
        <taxon>Flavobacteriales</taxon>
        <taxon>Flavobacteriaceae</taxon>
        <taxon>Capnocytophaga</taxon>
    </lineage>
</organism>
<dbReference type="PANTHER" id="PTHR38686">
    <property type="entry name" value="APOLIPOPROTEIN N-ACYLTRANSFERASE"/>
    <property type="match status" value="1"/>
</dbReference>
<feature type="transmembrane region" description="Helical" evidence="9">
    <location>
        <begin position="53"/>
        <end position="72"/>
    </location>
</feature>
<feature type="transmembrane region" description="Helical" evidence="9">
    <location>
        <begin position="505"/>
        <end position="523"/>
    </location>
</feature>
<feature type="transmembrane region" description="Helical" evidence="9">
    <location>
        <begin position="78"/>
        <end position="97"/>
    </location>
</feature>
<evidence type="ECO:0000256" key="3">
    <source>
        <dbReference type="ARBA" id="ARBA00022475"/>
    </source>
</evidence>
<feature type="transmembrane region" description="Helical" evidence="9">
    <location>
        <begin position="25"/>
        <end position="41"/>
    </location>
</feature>
<evidence type="ECO:0000313" key="12">
    <source>
        <dbReference type="Proteomes" id="UP000182771"/>
    </source>
</evidence>
<dbReference type="SUPFAM" id="SSF56317">
    <property type="entry name" value="Carbon-nitrogen hydrolase"/>
    <property type="match status" value="1"/>
</dbReference>
<dbReference type="NCBIfam" id="TIGR00546">
    <property type="entry name" value="lnt"/>
    <property type="match status" value="1"/>
</dbReference>
<keyword evidence="4 9" id="KW-0808">Transferase</keyword>